<dbReference type="EMBL" id="FOEN01000004">
    <property type="protein sequence ID" value="SEQ00019.1"/>
    <property type="molecule type" value="Genomic_DNA"/>
</dbReference>
<keyword evidence="4 8" id="KW-0489">Methyltransferase</keyword>
<dbReference type="SUPFAM" id="SSF53790">
    <property type="entry name" value="Tetrapyrrole methylase"/>
    <property type="match status" value="1"/>
</dbReference>
<dbReference type="AlphaFoldDB" id="A0A1H9CFS7"/>
<dbReference type="Pfam" id="PF00590">
    <property type="entry name" value="TP_methylase"/>
    <property type="match status" value="1"/>
</dbReference>
<keyword evidence="5 8" id="KW-0808">Transferase</keyword>
<dbReference type="InterPro" id="IPR014777">
    <property type="entry name" value="4pyrrole_Mease_sub1"/>
</dbReference>
<evidence type="ECO:0000256" key="4">
    <source>
        <dbReference type="ARBA" id="ARBA00022603"/>
    </source>
</evidence>
<dbReference type="InterPro" id="IPR012382">
    <property type="entry name" value="CobI/CbiL"/>
</dbReference>
<proteinExistence type="inferred from homology"/>
<dbReference type="STRING" id="89093.SAMN04488558_10421"/>
<dbReference type="InterPro" id="IPR003043">
    <property type="entry name" value="Uropor_MeTrfase_CS"/>
</dbReference>
<name>A0A1H9CFS7_9LACT</name>
<dbReference type="Gene3D" id="3.40.1010.10">
    <property type="entry name" value="Cobalt-precorrin-4 Transmethylase, Domain 1"/>
    <property type="match status" value="1"/>
</dbReference>
<evidence type="ECO:0000313" key="11">
    <source>
        <dbReference type="Proteomes" id="UP000198833"/>
    </source>
</evidence>
<comment type="pathway">
    <text evidence="1">Cofactor biosynthesis; adenosylcobalamin biosynthesis.</text>
</comment>
<dbReference type="InterPro" id="IPR000878">
    <property type="entry name" value="4pyrrol_Mease"/>
</dbReference>
<evidence type="ECO:0000256" key="1">
    <source>
        <dbReference type="ARBA" id="ARBA00004953"/>
    </source>
</evidence>
<dbReference type="NCBIfam" id="TIGR01467">
    <property type="entry name" value="cobI_cbiL"/>
    <property type="match status" value="1"/>
</dbReference>
<evidence type="ECO:0000256" key="6">
    <source>
        <dbReference type="ARBA" id="ARBA00022691"/>
    </source>
</evidence>
<evidence type="ECO:0000259" key="9">
    <source>
        <dbReference type="Pfam" id="PF00590"/>
    </source>
</evidence>
<dbReference type="GO" id="GO:0030788">
    <property type="term" value="F:precorrin-2 C20-methyltransferase activity"/>
    <property type="evidence" value="ECO:0007669"/>
    <property type="project" value="InterPro"/>
</dbReference>
<evidence type="ECO:0000256" key="3">
    <source>
        <dbReference type="ARBA" id="ARBA00022573"/>
    </source>
</evidence>
<dbReference type="InterPro" id="IPR006364">
    <property type="entry name" value="CobI/CbiL/CobIJ_dom"/>
</dbReference>
<dbReference type="PIRSF" id="PIRSF036427">
    <property type="entry name" value="Precrrn-2_mtase"/>
    <property type="match status" value="1"/>
</dbReference>
<comment type="similarity">
    <text evidence="2 7 8">Belongs to the precorrin methyltransferase family.</text>
</comment>
<dbReference type="GO" id="GO:0009236">
    <property type="term" value="P:cobalamin biosynthetic process"/>
    <property type="evidence" value="ECO:0007669"/>
    <property type="project" value="UniProtKB-UniRule"/>
</dbReference>
<evidence type="ECO:0000256" key="5">
    <source>
        <dbReference type="ARBA" id="ARBA00022679"/>
    </source>
</evidence>
<dbReference type="InterPro" id="IPR014776">
    <property type="entry name" value="4pyrrole_Mease_sub2"/>
</dbReference>
<reference evidence="10 11" key="1">
    <citation type="submission" date="2016-10" db="EMBL/GenBank/DDBJ databases">
        <authorList>
            <person name="de Groot N.N."/>
        </authorList>
    </citation>
    <scope>NUCLEOTIDE SEQUENCE [LARGE SCALE GENOMIC DNA]</scope>
    <source>
        <strain evidence="10 11">DSM 15695</strain>
    </source>
</reference>
<evidence type="ECO:0000256" key="2">
    <source>
        <dbReference type="ARBA" id="ARBA00005879"/>
    </source>
</evidence>
<dbReference type="GO" id="GO:0032259">
    <property type="term" value="P:methylation"/>
    <property type="evidence" value="ECO:0007669"/>
    <property type="project" value="UniProtKB-KW"/>
</dbReference>
<dbReference type="PROSITE" id="PS00840">
    <property type="entry name" value="SUMT_2"/>
    <property type="match status" value="1"/>
</dbReference>
<evidence type="ECO:0000256" key="8">
    <source>
        <dbReference type="RuleBase" id="RU003960"/>
    </source>
</evidence>
<dbReference type="InterPro" id="IPR035996">
    <property type="entry name" value="4pyrrol_Methylase_sf"/>
</dbReference>
<sequence>MKVGVVMVGKLFAIGVGPGDPKLLTIKATEAFQSIQVIFSPQANAGKRSLALDIAKDYLPESIRIETRYFPMITDYIQKVKQWEQVTIEIEEELNKGNNVGFLTLGDPNTYSTFSYILSRINSKFEIEIIPGVTSFAQLASIRSVPLVLDDESLCVISGTASKLKIKMALEMFDNIVIMKVKRHLKKILPLIQSLDLSSTSYLISNAGMTDEKIYEDLNGLTGKEDLSYFSTLIVQRRNEGKK</sequence>
<keyword evidence="3" id="KW-0169">Cobalamin biosynthesis</keyword>
<keyword evidence="11" id="KW-1185">Reference proteome</keyword>
<dbReference type="PANTHER" id="PTHR43467:SF2">
    <property type="entry name" value="COBALT-PRECORRIN-2 C(20)-METHYLTRANSFERASE"/>
    <property type="match status" value="1"/>
</dbReference>
<organism evidence="10 11">
    <name type="scientific">Ignavigranum ruoffiae</name>
    <dbReference type="NCBI Taxonomy" id="89093"/>
    <lineage>
        <taxon>Bacteria</taxon>
        <taxon>Bacillati</taxon>
        <taxon>Bacillota</taxon>
        <taxon>Bacilli</taxon>
        <taxon>Lactobacillales</taxon>
        <taxon>Aerococcaceae</taxon>
        <taxon>Ignavigranum</taxon>
    </lineage>
</organism>
<dbReference type="Gene3D" id="3.30.950.10">
    <property type="entry name" value="Methyltransferase, Cobalt-precorrin-4 Transmethylase, Domain 2"/>
    <property type="match status" value="1"/>
</dbReference>
<evidence type="ECO:0000256" key="7">
    <source>
        <dbReference type="PIRNR" id="PIRNR036427"/>
    </source>
</evidence>
<dbReference type="CDD" id="cd11645">
    <property type="entry name" value="Precorrin_2_C20_MT"/>
    <property type="match status" value="1"/>
</dbReference>
<protein>
    <submittedName>
        <fullName evidence="10">Precorrin-2/cobalt-factor-2 C20-methyltransferase</fullName>
    </submittedName>
</protein>
<dbReference type="PANTHER" id="PTHR43467">
    <property type="entry name" value="COBALT-PRECORRIN-2 C(20)-METHYLTRANSFERASE"/>
    <property type="match status" value="1"/>
</dbReference>
<feature type="domain" description="Tetrapyrrole methylase" evidence="9">
    <location>
        <begin position="10"/>
        <end position="216"/>
    </location>
</feature>
<dbReference type="Proteomes" id="UP000198833">
    <property type="component" value="Unassembled WGS sequence"/>
</dbReference>
<gene>
    <name evidence="10" type="ORF">SAMN04488558_10421</name>
</gene>
<accession>A0A1H9CFS7</accession>
<evidence type="ECO:0000313" key="10">
    <source>
        <dbReference type="EMBL" id="SEQ00019.1"/>
    </source>
</evidence>
<keyword evidence="6" id="KW-0949">S-adenosyl-L-methionine</keyword>
<dbReference type="UniPathway" id="UPA00148"/>